<dbReference type="Gene3D" id="3.40.630.10">
    <property type="entry name" value="Zn peptidases"/>
    <property type="match status" value="1"/>
</dbReference>
<dbReference type="Pfam" id="PF01546">
    <property type="entry name" value="Peptidase_M20"/>
    <property type="match status" value="1"/>
</dbReference>
<dbReference type="Proteomes" id="UP000054454">
    <property type="component" value="Unassembled WGS sequence"/>
</dbReference>
<dbReference type="OrthoDB" id="7832001at2759"/>
<keyword evidence="2" id="KW-0645">Protease</keyword>
<dbReference type="RefSeq" id="XP_018224434.1">
    <property type="nucleotide sequence ID" value="XM_018371642.1"/>
</dbReference>
<reference evidence="7" key="1">
    <citation type="journal article" date="2016" name="Nat. Commun.">
        <title>Genome analysis of three Pneumocystis species reveals adaptation mechanisms to life exclusively in mammalian hosts.</title>
        <authorList>
            <person name="Ma L."/>
            <person name="Chen Z."/>
            <person name="Huang D.W."/>
            <person name="Kutty G."/>
            <person name="Ishihara M."/>
            <person name="Wang H."/>
            <person name="Abouelleil A."/>
            <person name="Bishop L."/>
            <person name="Davey E."/>
            <person name="Deng R."/>
            <person name="Deng X."/>
            <person name="Fan L."/>
            <person name="Fantoni G."/>
            <person name="Fitzgerald M."/>
            <person name="Gogineni E."/>
            <person name="Goldberg J.M."/>
            <person name="Handley G."/>
            <person name="Hu X."/>
            <person name="Huber C."/>
            <person name="Jiao X."/>
            <person name="Jones K."/>
            <person name="Levin J.Z."/>
            <person name="Liu Y."/>
            <person name="Macdonald P."/>
            <person name="Melnikov A."/>
            <person name="Raley C."/>
            <person name="Sassi M."/>
            <person name="Sherman B.T."/>
            <person name="Song X."/>
            <person name="Sykes S."/>
            <person name="Tran B."/>
            <person name="Walsh L."/>
            <person name="Xia Y."/>
            <person name="Yang J."/>
            <person name="Young S."/>
            <person name="Zeng Q."/>
            <person name="Zheng X."/>
            <person name="Stephens R."/>
            <person name="Nusbaum C."/>
            <person name="Birren B.W."/>
            <person name="Azadi P."/>
            <person name="Lempicki R.A."/>
            <person name="Cuomo C.A."/>
            <person name="Kovacs J.A."/>
        </authorList>
    </citation>
    <scope>NUCLEOTIDE SEQUENCE [LARGE SCALE GENOMIC DNA]</scope>
    <source>
        <strain evidence="7">B80</strain>
    </source>
</reference>
<proteinExistence type="inferred from homology"/>
<dbReference type="Gene3D" id="3.30.70.360">
    <property type="match status" value="1"/>
</dbReference>
<dbReference type="AlphaFoldDB" id="A0A0W4ZC14"/>
<dbReference type="GO" id="GO:0006508">
    <property type="term" value="P:proteolysis"/>
    <property type="evidence" value="ECO:0007669"/>
    <property type="project" value="UniProtKB-KW"/>
</dbReference>
<feature type="domain" description="Peptidase M20 dimerisation" evidence="5">
    <location>
        <begin position="209"/>
        <end position="365"/>
    </location>
</feature>
<dbReference type="EMBL" id="LFVZ01000015">
    <property type="protein sequence ID" value="KTW25854.1"/>
    <property type="molecule type" value="Genomic_DNA"/>
</dbReference>
<dbReference type="InterPro" id="IPR051458">
    <property type="entry name" value="Cyt/Met_Dipeptidase"/>
</dbReference>
<dbReference type="GO" id="GO:0046872">
    <property type="term" value="F:metal ion binding"/>
    <property type="evidence" value="ECO:0007669"/>
    <property type="project" value="UniProtKB-KW"/>
</dbReference>
<accession>A0A0W4ZC14</accession>
<evidence type="ECO:0000259" key="5">
    <source>
        <dbReference type="Pfam" id="PF07687"/>
    </source>
</evidence>
<dbReference type="VEuPathDB" id="FungiDB:T552_03127"/>
<comment type="similarity">
    <text evidence="1">Belongs to the peptidase M20A family.</text>
</comment>
<evidence type="ECO:0000256" key="3">
    <source>
        <dbReference type="ARBA" id="ARBA00022723"/>
    </source>
</evidence>
<protein>
    <recommendedName>
        <fullName evidence="5">Peptidase M20 dimerisation domain-containing protein</fullName>
    </recommendedName>
</protein>
<evidence type="ECO:0000256" key="2">
    <source>
        <dbReference type="ARBA" id="ARBA00022670"/>
    </source>
</evidence>
<keyword evidence="3" id="KW-0479">Metal-binding</keyword>
<evidence type="ECO:0000313" key="6">
    <source>
        <dbReference type="EMBL" id="KTW25854.1"/>
    </source>
</evidence>
<evidence type="ECO:0000256" key="4">
    <source>
        <dbReference type="ARBA" id="ARBA00022801"/>
    </source>
</evidence>
<sequence length="474" mass="52671">MLLRLIYINIINESVDALEEHFIERLSKLVSIPSVSCTASNRPDVFRVADVIYQEMIKLGIDAEKRHPGTQTIDGEQIDLPPVLFGKYGYDKNKKTVLIYGDPASISDGWRTDPWKLVYCKETDRLYGRGATDDKGPLIGWLNAIEAFQKANIEIPVNLVFCFEGMEESGSVGLYELIQEEADKYFSNVDCICISDNYWLGTKKPCLSYGLRGIVCYTITITGPPADLHSGIFGGITYEPMTDLIYLLSSLVKPNGSILIPGIMDKVQPLTPEEKALYENISISMEEIEHSLGSKTLIYDNTRCTLMHRWRYPSLSIHGIEGAYSSPGIKTVIPSRVSGKVSIRLVPDMDCEEVTVLVKKHLESVFATLGSKNVLSVEPNKGAKAWLSPVNHWNYRAASKAIEKIYGVAPDFTREGGSIPVVLTMESCLKKNVLLLPMGRGDDGPHSINEKLDRSNYVQGIKLFGTYLCELAAV</sequence>
<dbReference type="Pfam" id="PF07687">
    <property type="entry name" value="M20_dimer"/>
    <property type="match status" value="1"/>
</dbReference>
<dbReference type="InterPro" id="IPR002933">
    <property type="entry name" value="Peptidase_M20"/>
</dbReference>
<dbReference type="InterPro" id="IPR001261">
    <property type="entry name" value="ArgE/DapE_CS"/>
</dbReference>
<dbReference type="InterPro" id="IPR011650">
    <property type="entry name" value="Peptidase_M20_dimer"/>
</dbReference>
<dbReference type="PANTHER" id="PTHR43270:SF4">
    <property type="entry name" value="CARNOSINE DIPEPTIDASE 2, ISOFORM A"/>
    <property type="match status" value="1"/>
</dbReference>
<comment type="caution">
    <text evidence="6">The sequence shown here is derived from an EMBL/GenBank/DDBJ whole genome shotgun (WGS) entry which is preliminary data.</text>
</comment>
<keyword evidence="4" id="KW-0378">Hydrolase</keyword>
<gene>
    <name evidence="6" type="ORF">T552_03127</name>
</gene>
<dbReference type="PANTHER" id="PTHR43270">
    <property type="entry name" value="BETA-ALA-HIS DIPEPTIDASE"/>
    <property type="match status" value="1"/>
</dbReference>
<keyword evidence="7" id="KW-1185">Reference proteome</keyword>
<organism evidence="6 7">
    <name type="scientific">Pneumocystis carinii (strain B80)</name>
    <name type="common">Rat pneumocystis pneumonia agent</name>
    <name type="synonym">Pneumocystis carinii f. sp. carinii</name>
    <dbReference type="NCBI Taxonomy" id="1408658"/>
    <lineage>
        <taxon>Eukaryota</taxon>
        <taxon>Fungi</taxon>
        <taxon>Dikarya</taxon>
        <taxon>Ascomycota</taxon>
        <taxon>Taphrinomycotina</taxon>
        <taxon>Pneumocystomycetes</taxon>
        <taxon>Pneumocystaceae</taxon>
        <taxon>Pneumocystis</taxon>
    </lineage>
</organism>
<evidence type="ECO:0000313" key="7">
    <source>
        <dbReference type="Proteomes" id="UP000054454"/>
    </source>
</evidence>
<dbReference type="CDD" id="cd05676">
    <property type="entry name" value="M20_dipept_like_CNDP"/>
    <property type="match status" value="1"/>
</dbReference>
<dbReference type="GeneID" id="28937845"/>
<evidence type="ECO:0000256" key="1">
    <source>
        <dbReference type="ARBA" id="ARBA00006247"/>
    </source>
</evidence>
<name>A0A0W4ZC14_PNEC8</name>
<dbReference type="PROSITE" id="PS00759">
    <property type="entry name" value="ARGE_DAPE_CPG2_2"/>
    <property type="match status" value="1"/>
</dbReference>
<dbReference type="SUPFAM" id="SSF53187">
    <property type="entry name" value="Zn-dependent exopeptidases"/>
    <property type="match status" value="1"/>
</dbReference>
<dbReference type="GO" id="GO:0008233">
    <property type="term" value="F:peptidase activity"/>
    <property type="evidence" value="ECO:0007669"/>
    <property type="project" value="UniProtKB-KW"/>
</dbReference>